<keyword evidence="3" id="KW-0540">Nuclease</keyword>
<dbReference type="InterPro" id="IPR011856">
    <property type="entry name" value="tRNA_endonuc-like_dom_sf"/>
</dbReference>
<evidence type="ECO:0000313" key="3">
    <source>
        <dbReference type="EMBL" id="SHJ72197.1"/>
    </source>
</evidence>
<protein>
    <recommendedName>
        <fullName evidence="2">UPF0102 protein SAMN04487911_13234</fullName>
    </recommendedName>
</protein>
<dbReference type="PANTHER" id="PTHR34039">
    <property type="entry name" value="UPF0102 PROTEIN YRAN"/>
    <property type="match status" value="1"/>
</dbReference>
<evidence type="ECO:0000313" key="4">
    <source>
        <dbReference type="Proteomes" id="UP000184231"/>
    </source>
</evidence>
<dbReference type="OrthoDB" id="9802516at2"/>
<dbReference type="SUPFAM" id="SSF52980">
    <property type="entry name" value="Restriction endonuclease-like"/>
    <property type="match status" value="1"/>
</dbReference>
<dbReference type="HAMAP" id="MF_00048">
    <property type="entry name" value="UPF0102"/>
    <property type="match status" value="1"/>
</dbReference>
<keyword evidence="3" id="KW-0378">Hydrolase</keyword>
<dbReference type="GO" id="GO:0004519">
    <property type="term" value="F:endonuclease activity"/>
    <property type="evidence" value="ECO:0007669"/>
    <property type="project" value="UniProtKB-KW"/>
</dbReference>
<dbReference type="PANTHER" id="PTHR34039:SF1">
    <property type="entry name" value="UPF0102 PROTEIN YRAN"/>
    <property type="match status" value="1"/>
</dbReference>
<reference evidence="3 4" key="1">
    <citation type="submission" date="2016-11" db="EMBL/GenBank/DDBJ databases">
        <authorList>
            <person name="Jaros S."/>
            <person name="Januszkiewicz K."/>
            <person name="Wedrychowicz H."/>
        </authorList>
    </citation>
    <scope>NUCLEOTIDE SEQUENCE [LARGE SCALE GENOMIC DNA]</scope>
    <source>
        <strain evidence="3 4">CGMCC 1.8863</strain>
    </source>
</reference>
<dbReference type="Proteomes" id="UP000184231">
    <property type="component" value="Unassembled WGS sequence"/>
</dbReference>
<dbReference type="AlphaFoldDB" id="A0A1M6LLZ1"/>
<dbReference type="RefSeq" id="WP_072765650.1">
    <property type="nucleotide sequence ID" value="NZ_FQYX01000032.1"/>
</dbReference>
<sequence>MGAHNDFGKTGEQMAVDYLVKDGYSIKRRNYRYLKGEIDIIAQKGEILAIVEVKSRSVDFLQDIGDTITKKKIKLLVRTADHYVVSRDLDVEVRFDLFIILKDKGGFTMEHIENAFYHF</sequence>
<proteinExistence type="inferred from homology"/>
<organism evidence="3 4">
    <name type="scientific">Arenibacter nanhaiticus</name>
    <dbReference type="NCBI Taxonomy" id="558155"/>
    <lineage>
        <taxon>Bacteria</taxon>
        <taxon>Pseudomonadati</taxon>
        <taxon>Bacteroidota</taxon>
        <taxon>Flavobacteriia</taxon>
        <taxon>Flavobacteriales</taxon>
        <taxon>Flavobacteriaceae</taxon>
        <taxon>Arenibacter</taxon>
    </lineage>
</organism>
<dbReference type="CDD" id="cd20736">
    <property type="entry name" value="PoNe_Nuclease"/>
    <property type="match status" value="1"/>
</dbReference>
<evidence type="ECO:0000256" key="1">
    <source>
        <dbReference type="ARBA" id="ARBA00006738"/>
    </source>
</evidence>
<dbReference type="InterPro" id="IPR011335">
    <property type="entry name" value="Restrct_endonuc-II-like"/>
</dbReference>
<keyword evidence="3" id="KW-0255">Endonuclease</keyword>
<dbReference type="STRING" id="558155.SAMN04487911_13234"/>
<dbReference type="InterPro" id="IPR003509">
    <property type="entry name" value="UPF0102_YraN-like"/>
</dbReference>
<comment type="similarity">
    <text evidence="1 2">Belongs to the UPF0102 family.</text>
</comment>
<dbReference type="Gene3D" id="3.40.1350.10">
    <property type="match status" value="1"/>
</dbReference>
<dbReference type="Pfam" id="PF02021">
    <property type="entry name" value="UPF0102"/>
    <property type="match status" value="1"/>
</dbReference>
<dbReference type="EMBL" id="FQYX01000032">
    <property type="protein sequence ID" value="SHJ72197.1"/>
    <property type="molecule type" value="Genomic_DNA"/>
</dbReference>
<dbReference type="GO" id="GO:0003676">
    <property type="term" value="F:nucleic acid binding"/>
    <property type="evidence" value="ECO:0007669"/>
    <property type="project" value="InterPro"/>
</dbReference>
<keyword evidence="4" id="KW-1185">Reference proteome</keyword>
<accession>A0A1M6LLZ1</accession>
<evidence type="ECO:0000256" key="2">
    <source>
        <dbReference type="HAMAP-Rule" id="MF_00048"/>
    </source>
</evidence>
<gene>
    <name evidence="3" type="ORF">SAMN04487911_13234</name>
</gene>
<name>A0A1M6LLZ1_9FLAO</name>